<dbReference type="PANTHER" id="PTHR34138:SF1">
    <property type="entry name" value="CELL SHAPE-DETERMINING PROTEIN MREC"/>
    <property type="match status" value="1"/>
</dbReference>
<gene>
    <name evidence="9" type="primary">mreC</name>
    <name evidence="9" type="ORF">H8704_03840</name>
</gene>
<comment type="caution">
    <text evidence="9">The sequence shown here is derived from an EMBL/GenBank/DDBJ whole genome shotgun (WGS) entry which is preliminary data.</text>
</comment>
<dbReference type="InterPro" id="IPR042175">
    <property type="entry name" value="Cell/Rod_MreC_2"/>
</dbReference>
<protein>
    <recommendedName>
        <fullName evidence="2 5">Cell shape-determining protein MreC</fullName>
    </recommendedName>
    <alternativeName>
        <fullName evidence="4 5">Cell shape protein MreC</fullName>
    </alternativeName>
</protein>
<reference evidence="9 10" key="1">
    <citation type="submission" date="2020-08" db="EMBL/GenBank/DDBJ databases">
        <title>Genome public.</title>
        <authorList>
            <person name="Liu C."/>
            <person name="Sun Q."/>
        </authorList>
    </citation>
    <scope>NUCLEOTIDE SEQUENCE [LARGE SCALE GENOMIC DNA]</scope>
    <source>
        <strain evidence="9 10">NSJ-37</strain>
    </source>
</reference>
<organism evidence="9 10">
    <name type="scientific">Jutongia huaianensis</name>
    <dbReference type="NCBI Taxonomy" id="2763668"/>
    <lineage>
        <taxon>Bacteria</taxon>
        <taxon>Bacillati</taxon>
        <taxon>Bacillota</taxon>
        <taxon>Clostridia</taxon>
        <taxon>Lachnospirales</taxon>
        <taxon>Lachnospiraceae</taxon>
        <taxon>Jutongia</taxon>
    </lineage>
</organism>
<evidence type="ECO:0000256" key="1">
    <source>
        <dbReference type="ARBA" id="ARBA00009369"/>
    </source>
</evidence>
<dbReference type="Pfam" id="PF04085">
    <property type="entry name" value="MreC"/>
    <property type="match status" value="1"/>
</dbReference>
<dbReference type="PANTHER" id="PTHR34138">
    <property type="entry name" value="CELL SHAPE-DETERMINING PROTEIN MREC"/>
    <property type="match status" value="1"/>
</dbReference>
<keyword evidence="7" id="KW-0472">Membrane</keyword>
<comment type="similarity">
    <text evidence="1 5">Belongs to the MreC family.</text>
</comment>
<dbReference type="PIRSF" id="PIRSF038471">
    <property type="entry name" value="MreC"/>
    <property type="match status" value="1"/>
</dbReference>
<feature type="coiled-coil region" evidence="6">
    <location>
        <begin position="71"/>
        <end position="98"/>
    </location>
</feature>
<dbReference type="InterPro" id="IPR055342">
    <property type="entry name" value="MreC_beta-barrel_core"/>
</dbReference>
<name>A0ABR7MZF2_9FIRM</name>
<dbReference type="Proteomes" id="UP000606193">
    <property type="component" value="Unassembled WGS sequence"/>
</dbReference>
<dbReference type="RefSeq" id="WP_022464771.1">
    <property type="nucleotide sequence ID" value="NZ_JACRSX010000003.1"/>
</dbReference>
<feature type="domain" description="Rod shape-determining protein MreC beta-barrel core" evidence="8">
    <location>
        <begin position="128"/>
        <end position="273"/>
    </location>
</feature>
<evidence type="ECO:0000256" key="5">
    <source>
        <dbReference type="PIRNR" id="PIRNR038471"/>
    </source>
</evidence>
<dbReference type="Gene3D" id="2.40.10.350">
    <property type="entry name" value="Rod shape-determining protein MreC, domain 2"/>
    <property type="match status" value="1"/>
</dbReference>
<dbReference type="InterPro" id="IPR042177">
    <property type="entry name" value="Cell/Rod_1"/>
</dbReference>
<dbReference type="NCBIfam" id="TIGR00219">
    <property type="entry name" value="mreC"/>
    <property type="match status" value="1"/>
</dbReference>
<evidence type="ECO:0000256" key="7">
    <source>
        <dbReference type="SAM" id="Phobius"/>
    </source>
</evidence>
<evidence type="ECO:0000256" key="4">
    <source>
        <dbReference type="ARBA" id="ARBA00032089"/>
    </source>
</evidence>
<dbReference type="InterPro" id="IPR007221">
    <property type="entry name" value="MreC"/>
</dbReference>
<keyword evidence="6" id="KW-0175">Coiled coil</keyword>
<accession>A0ABR7MZF2</accession>
<evidence type="ECO:0000313" key="9">
    <source>
        <dbReference type="EMBL" id="MBC8561766.1"/>
    </source>
</evidence>
<evidence type="ECO:0000256" key="2">
    <source>
        <dbReference type="ARBA" id="ARBA00013855"/>
    </source>
</evidence>
<dbReference type="EMBL" id="JACRSX010000003">
    <property type="protein sequence ID" value="MBC8561766.1"/>
    <property type="molecule type" value="Genomic_DNA"/>
</dbReference>
<evidence type="ECO:0000313" key="10">
    <source>
        <dbReference type="Proteomes" id="UP000606193"/>
    </source>
</evidence>
<keyword evidence="3 5" id="KW-0133">Cell shape</keyword>
<evidence type="ECO:0000259" key="8">
    <source>
        <dbReference type="Pfam" id="PF04085"/>
    </source>
</evidence>
<evidence type="ECO:0000256" key="3">
    <source>
        <dbReference type="ARBA" id="ARBA00022960"/>
    </source>
</evidence>
<keyword evidence="7" id="KW-1133">Transmembrane helix</keyword>
<sequence>MRKRTKITMDPKYILMMIAIVCVALIIVSFRFQDKMTPIRTAVGSIVTPMQRGINKIGLVVADGMDYATTVKKLTRENDSLKKQVDDLSAQNRLLQQDKYDLDNFRKLYDLDEKYSDYPKVAAHVISSDGNWFNSFVIDKGSNDGLKVNMNVLAGDGLVGIVTEVNKSYARVRSIIDDESSVTGSFLKTSDMCFVNGNLKLINKGMIDISGIPADAEIKNGYEVVTSPVSDKYLPGILIGYARDIETDSSNITQSAHLTPAADFSGLDMVLVITEVKDSGDLEDILN</sequence>
<keyword evidence="10" id="KW-1185">Reference proteome</keyword>
<evidence type="ECO:0000256" key="6">
    <source>
        <dbReference type="SAM" id="Coils"/>
    </source>
</evidence>
<keyword evidence="7" id="KW-0812">Transmembrane</keyword>
<feature type="transmembrane region" description="Helical" evidence="7">
    <location>
        <begin position="12"/>
        <end position="32"/>
    </location>
</feature>
<dbReference type="Gene3D" id="2.40.10.340">
    <property type="entry name" value="Rod shape-determining protein MreC, domain 1"/>
    <property type="match status" value="1"/>
</dbReference>
<proteinExistence type="inferred from homology"/>
<comment type="function">
    <text evidence="5">Involved in formation and maintenance of cell shape.</text>
</comment>